<dbReference type="Proteomes" id="UP000471147">
    <property type="component" value="Unassembled WGS sequence"/>
</dbReference>
<proteinExistence type="predicted"/>
<dbReference type="InterPro" id="IPR009057">
    <property type="entry name" value="Homeodomain-like_sf"/>
</dbReference>
<comment type="caution">
    <text evidence="1">The sequence shown here is derived from an EMBL/GenBank/DDBJ whole genome shotgun (WGS) entry which is preliminary data.</text>
</comment>
<dbReference type="AlphaFoldDB" id="A0A6I4M356"/>
<dbReference type="SUPFAM" id="SSF46689">
    <property type="entry name" value="Homeodomain-like"/>
    <property type="match status" value="1"/>
</dbReference>
<gene>
    <name evidence="1" type="ORF">EUU23_03375</name>
</gene>
<keyword evidence="2" id="KW-1185">Reference proteome</keyword>
<dbReference type="EMBL" id="SDWJ01000001">
    <property type="protein sequence ID" value="MVZ96745.1"/>
    <property type="molecule type" value="Genomic_DNA"/>
</dbReference>
<accession>A0A6I4M356</accession>
<evidence type="ECO:0000313" key="1">
    <source>
        <dbReference type="EMBL" id="MVZ96745.1"/>
    </source>
</evidence>
<dbReference type="Gene3D" id="1.10.357.10">
    <property type="entry name" value="Tetracycline Repressor, domain 2"/>
    <property type="match status" value="1"/>
</dbReference>
<evidence type="ECO:0000313" key="2">
    <source>
        <dbReference type="Proteomes" id="UP000471147"/>
    </source>
</evidence>
<reference evidence="1 2" key="1">
    <citation type="submission" date="2019-01" db="EMBL/GenBank/DDBJ databases">
        <title>Sphingorhabdus lacus sp.nov., isolated from an oligotrophic freshwater lake.</title>
        <authorList>
            <person name="Park M."/>
        </authorList>
    </citation>
    <scope>NUCLEOTIDE SEQUENCE [LARGE SCALE GENOMIC DNA]</scope>
    <source>
        <strain evidence="1 2">IMCC26285</strain>
    </source>
</reference>
<name>A0A6I4M356_9SPHN</name>
<protein>
    <submittedName>
        <fullName evidence="1">TetR/AcrR family transcriptional regulator</fullName>
    </submittedName>
</protein>
<organism evidence="1 2">
    <name type="scientific">Sphingorhabdus profundilacus</name>
    <dbReference type="NCBI Taxonomy" id="2509718"/>
    <lineage>
        <taxon>Bacteria</taxon>
        <taxon>Pseudomonadati</taxon>
        <taxon>Pseudomonadota</taxon>
        <taxon>Alphaproteobacteria</taxon>
        <taxon>Sphingomonadales</taxon>
        <taxon>Sphingomonadaceae</taxon>
        <taxon>Sphingorhabdus</taxon>
    </lineage>
</organism>
<sequence>MSFVNSRRGYREQILSETLLLDTRIEPRQARAQRRIADILRATETLLAAGEKVTTSAIAVQARIPVGSVYRYFPNVFSIYRTLFEKLNGELRARIFAVMQNADDEKTWEMLSEEILAQAIDLYRQHPAYGNLLQMMADPMLQKVRQECVDETSKIFAARWRAGKDGFHNGDIDLVAQTASKLFTFVEQAYFEQLRIGGNASPFLEMVKTLRAYLSLYLST</sequence>